<comment type="subcellular location">
    <subcellularLocation>
        <location evidence="2">Cytoplasm</location>
    </subcellularLocation>
</comment>
<dbReference type="InterPro" id="IPR015946">
    <property type="entry name" value="KH_dom-like_a/b"/>
</dbReference>
<accession>A0ABZ0IM24</accession>
<dbReference type="Proteomes" id="UP001302349">
    <property type="component" value="Chromosome"/>
</dbReference>
<comment type="subunit">
    <text evidence="2">Monomer. Binds 30S ribosomal subunits, but not 50S ribosomal subunits or 70S ribosomes.</text>
</comment>
<comment type="similarity">
    <text evidence="2">Belongs to the RbfA family.</text>
</comment>
<dbReference type="Gene3D" id="3.30.300.20">
    <property type="match status" value="1"/>
</dbReference>
<evidence type="ECO:0000313" key="4">
    <source>
        <dbReference type="Proteomes" id="UP001302349"/>
    </source>
</evidence>
<dbReference type="EMBL" id="CP136051">
    <property type="protein sequence ID" value="WOK06079.1"/>
    <property type="molecule type" value="Genomic_DNA"/>
</dbReference>
<dbReference type="PANTHER" id="PTHR33515:SF1">
    <property type="entry name" value="RIBOSOME-BINDING FACTOR A, CHLOROPLASTIC-RELATED"/>
    <property type="match status" value="1"/>
</dbReference>
<protein>
    <recommendedName>
        <fullName evidence="2">Ribosome-binding factor A</fullName>
    </recommendedName>
</protein>
<dbReference type="HAMAP" id="MF_00003">
    <property type="entry name" value="RbfA"/>
    <property type="match status" value="1"/>
</dbReference>
<keyword evidence="2" id="KW-0963">Cytoplasm</keyword>
<name>A0ABZ0IM24_9BACT</name>
<comment type="function">
    <text evidence="2">One of several proteins that assist in the late maturation steps of the functional core of the 30S ribosomal subunit. Associates with free 30S ribosomal subunits (but not with 30S subunits that are part of 70S ribosomes or polysomes). Required for efficient processing of 16S rRNA. May interact with the 5'-terminal helix region of 16S rRNA.</text>
</comment>
<evidence type="ECO:0000313" key="3">
    <source>
        <dbReference type="EMBL" id="WOK06079.1"/>
    </source>
</evidence>
<proteinExistence type="inferred from homology"/>
<dbReference type="NCBIfam" id="TIGR00082">
    <property type="entry name" value="rbfA"/>
    <property type="match status" value="1"/>
</dbReference>
<dbReference type="InterPro" id="IPR023799">
    <property type="entry name" value="RbfA_dom_sf"/>
</dbReference>
<evidence type="ECO:0000256" key="2">
    <source>
        <dbReference type="HAMAP-Rule" id="MF_00003"/>
    </source>
</evidence>
<dbReference type="Pfam" id="PF02033">
    <property type="entry name" value="RBFA"/>
    <property type="match status" value="1"/>
</dbReference>
<dbReference type="SUPFAM" id="SSF89919">
    <property type="entry name" value="Ribosome-binding factor A, RbfA"/>
    <property type="match status" value="1"/>
</dbReference>
<dbReference type="RefSeq" id="WP_317488816.1">
    <property type="nucleotide sequence ID" value="NZ_CP136051.1"/>
</dbReference>
<keyword evidence="4" id="KW-1185">Reference proteome</keyword>
<keyword evidence="1 2" id="KW-0690">Ribosome biogenesis</keyword>
<gene>
    <name evidence="2 3" type="primary">rbfA</name>
    <name evidence="3" type="ORF">RT717_23675</name>
</gene>
<dbReference type="InterPro" id="IPR000238">
    <property type="entry name" value="RbfA"/>
</dbReference>
<evidence type="ECO:0000256" key="1">
    <source>
        <dbReference type="ARBA" id="ARBA00022517"/>
    </source>
</evidence>
<reference evidence="3 4" key="1">
    <citation type="journal article" date="2023" name="Microbiol. Resour. Announc.">
        <title>Complete Genome Sequence of Imperialibacter roseus strain P4T.</title>
        <authorList>
            <person name="Tizabi D.R."/>
            <person name="Bachvaroff T."/>
            <person name="Hill R.T."/>
        </authorList>
    </citation>
    <scope>NUCLEOTIDE SEQUENCE [LARGE SCALE GENOMIC DNA]</scope>
    <source>
        <strain evidence="3 4">P4T</strain>
    </source>
</reference>
<organism evidence="3 4">
    <name type="scientific">Imperialibacter roseus</name>
    <dbReference type="NCBI Taxonomy" id="1324217"/>
    <lineage>
        <taxon>Bacteria</taxon>
        <taxon>Pseudomonadati</taxon>
        <taxon>Bacteroidota</taxon>
        <taxon>Cytophagia</taxon>
        <taxon>Cytophagales</taxon>
        <taxon>Flammeovirgaceae</taxon>
        <taxon>Imperialibacter</taxon>
    </lineage>
</organism>
<dbReference type="PANTHER" id="PTHR33515">
    <property type="entry name" value="RIBOSOME-BINDING FACTOR A, CHLOROPLASTIC-RELATED"/>
    <property type="match status" value="1"/>
</dbReference>
<sequence length="126" mass="14630">MESTRQQKYARLIQKELGEIFQRDTKHMFGKAFITITLVKMSPDLGFAKVYLSIFMAEDRNEMLAQINERKSQVRKLLGQRIGKQVRIIPEIAFFIDDTEDHAHKMDSLINSLEIPPADETDDTED</sequence>